<gene>
    <name evidence="11" type="primary">lepB</name>
    <name evidence="11" type="ORF">COB13_03365</name>
</gene>
<dbReference type="NCBIfam" id="TIGR02227">
    <property type="entry name" value="sigpep_I_bact"/>
    <property type="match status" value="1"/>
</dbReference>
<dbReference type="SUPFAM" id="SSF51306">
    <property type="entry name" value="LexA/Signal peptidase"/>
    <property type="match status" value="1"/>
</dbReference>
<feature type="domain" description="Peptidase S26" evidence="10">
    <location>
        <begin position="2"/>
        <end position="207"/>
    </location>
</feature>
<evidence type="ECO:0000256" key="9">
    <source>
        <dbReference type="RuleBase" id="RU362042"/>
    </source>
</evidence>
<keyword evidence="8" id="KW-1133">Transmembrane helix</keyword>
<proteinExistence type="inferred from homology"/>
<evidence type="ECO:0000259" key="10">
    <source>
        <dbReference type="Pfam" id="PF10502"/>
    </source>
</evidence>
<evidence type="ECO:0000256" key="3">
    <source>
        <dbReference type="ARBA" id="ARBA00013208"/>
    </source>
</evidence>
<keyword evidence="8" id="KW-0472">Membrane</keyword>
<dbReference type="PRINTS" id="PR00727">
    <property type="entry name" value="LEADERPTASE"/>
</dbReference>
<dbReference type="PROSITE" id="PS00501">
    <property type="entry name" value="SPASE_I_1"/>
    <property type="match status" value="1"/>
</dbReference>
<dbReference type="PROSITE" id="PS00760">
    <property type="entry name" value="SPASE_I_2"/>
    <property type="match status" value="1"/>
</dbReference>
<dbReference type="AlphaFoldDB" id="A0A2A4Z7P7"/>
<dbReference type="InterPro" id="IPR000223">
    <property type="entry name" value="Pept_S26A_signal_pept_1"/>
</dbReference>
<reference key="1">
    <citation type="submission" date="2017-08" db="EMBL/GenBank/DDBJ databases">
        <title>A dynamic microbial community with high functional redundancy inhabits the cold, oxic subseafloor aquifer.</title>
        <authorList>
            <person name="Tully B.J."/>
            <person name="Wheat C.G."/>
            <person name="Glazer B.T."/>
            <person name="Huber J.A."/>
        </authorList>
    </citation>
    <scope>NUCLEOTIDE SEQUENCE [LARGE SCALE GENOMIC DNA]</scope>
</reference>
<sequence length="240" mass="26884">MWDLAKVIVEALLIAAVIRTFIFGLVVIPSASMVPTLLIGDYLYVSKYAYGYSKHSFPFSAAPFSGRIFGTEPELGDIVVFRGADKKTDYIKRLVGLPGDKIQMIEGVLHINGRSIPKVKIADFVETDKYGNQKTVERYLETLPNGVKHNSLDYGATRADNTNVFEIPSGHYFMMGDSRDNSNDSRFQDSVRMVAFEDIVGRADFVLLSLANGGSFLEFWNWPDNIRTGRMFTSLDKVVE</sequence>
<name>A0A2A4Z7P7_9PROT</name>
<dbReference type="GO" id="GO:0004252">
    <property type="term" value="F:serine-type endopeptidase activity"/>
    <property type="evidence" value="ECO:0007669"/>
    <property type="project" value="InterPro"/>
</dbReference>
<protein>
    <recommendedName>
        <fullName evidence="4 8">Signal peptidase I</fullName>
        <ecNumber evidence="3 8">3.4.21.89</ecNumber>
    </recommendedName>
</protein>
<reference evidence="11" key="2">
    <citation type="journal article" date="2018" name="ISME J.">
        <title>A dynamic microbial community with high functional redundancy inhabits the cold, oxic subseafloor aquifer.</title>
        <authorList>
            <person name="Tully B.J."/>
            <person name="Wheat C.G."/>
            <person name="Glazer B.T."/>
            <person name="Huber J.A."/>
        </authorList>
    </citation>
    <scope>NUCLEOTIDE SEQUENCE</scope>
    <source>
        <strain evidence="11">NORP83</strain>
    </source>
</reference>
<comment type="catalytic activity">
    <reaction evidence="1 8">
        <text>Cleavage of hydrophobic, N-terminal signal or leader sequences from secreted and periplasmic proteins.</text>
        <dbReference type="EC" id="3.4.21.89"/>
    </reaction>
</comment>
<dbReference type="Gene3D" id="2.10.109.10">
    <property type="entry name" value="Umud Fragment, subunit A"/>
    <property type="match status" value="1"/>
</dbReference>
<dbReference type="EMBL" id="NVUS01000003">
    <property type="protein sequence ID" value="PCJ03134.1"/>
    <property type="molecule type" value="Genomic_DNA"/>
</dbReference>
<dbReference type="Pfam" id="PF10502">
    <property type="entry name" value="Peptidase_S26"/>
    <property type="match status" value="1"/>
</dbReference>
<dbReference type="InterPro" id="IPR019757">
    <property type="entry name" value="Pept_S26A_signal_pept_1_Lys-AS"/>
</dbReference>
<evidence type="ECO:0000256" key="7">
    <source>
        <dbReference type="PIRSR" id="PIRSR600223-1"/>
    </source>
</evidence>
<keyword evidence="8" id="KW-0812">Transmembrane</keyword>
<comment type="subcellular location">
    <subcellularLocation>
        <location evidence="9">Membrane</location>
        <topology evidence="9">Single-pass type II membrane protein</topology>
    </subcellularLocation>
</comment>
<keyword evidence="6 8" id="KW-0378">Hydrolase</keyword>
<comment type="similarity">
    <text evidence="2 9">Belongs to the peptidase S26 family.</text>
</comment>
<evidence type="ECO:0000313" key="11">
    <source>
        <dbReference type="EMBL" id="PCJ03134.1"/>
    </source>
</evidence>
<dbReference type="GO" id="GO:0006465">
    <property type="term" value="P:signal peptide processing"/>
    <property type="evidence" value="ECO:0007669"/>
    <property type="project" value="InterPro"/>
</dbReference>
<accession>A0A2A4Z7P7</accession>
<evidence type="ECO:0000256" key="5">
    <source>
        <dbReference type="ARBA" id="ARBA00022670"/>
    </source>
</evidence>
<dbReference type="PANTHER" id="PTHR43390:SF1">
    <property type="entry name" value="CHLOROPLAST PROCESSING PEPTIDASE"/>
    <property type="match status" value="1"/>
</dbReference>
<evidence type="ECO:0000256" key="8">
    <source>
        <dbReference type="RuleBase" id="RU003993"/>
    </source>
</evidence>
<evidence type="ECO:0000256" key="1">
    <source>
        <dbReference type="ARBA" id="ARBA00000677"/>
    </source>
</evidence>
<dbReference type="PANTHER" id="PTHR43390">
    <property type="entry name" value="SIGNAL PEPTIDASE I"/>
    <property type="match status" value="1"/>
</dbReference>
<dbReference type="InterPro" id="IPR036286">
    <property type="entry name" value="LexA/Signal_pep-like_sf"/>
</dbReference>
<evidence type="ECO:0000256" key="2">
    <source>
        <dbReference type="ARBA" id="ARBA00009370"/>
    </source>
</evidence>
<keyword evidence="5 8" id="KW-0645">Protease</keyword>
<dbReference type="InterPro" id="IPR019533">
    <property type="entry name" value="Peptidase_S26"/>
</dbReference>
<evidence type="ECO:0000256" key="4">
    <source>
        <dbReference type="ARBA" id="ARBA00019232"/>
    </source>
</evidence>
<comment type="caution">
    <text evidence="11">The sequence shown here is derived from an EMBL/GenBank/DDBJ whole genome shotgun (WGS) entry which is preliminary data.</text>
</comment>
<organism evidence="11">
    <name type="scientific">OCS116 cluster bacterium</name>
    <dbReference type="NCBI Taxonomy" id="2030921"/>
    <lineage>
        <taxon>Bacteria</taxon>
        <taxon>Pseudomonadati</taxon>
        <taxon>Pseudomonadota</taxon>
        <taxon>Alphaproteobacteria</taxon>
        <taxon>OCS116 cluster</taxon>
    </lineage>
</organism>
<evidence type="ECO:0000256" key="6">
    <source>
        <dbReference type="ARBA" id="ARBA00022801"/>
    </source>
</evidence>
<dbReference type="GO" id="GO:0009003">
    <property type="term" value="F:signal peptidase activity"/>
    <property type="evidence" value="ECO:0007669"/>
    <property type="project" value="UniProtKB-EC"/>
</dbReference>
<feature type="active site" evidence="7">
    <location>
        <position position="32"/>
    </location>
</feature>
<dbReference type="InterPro" id="IPR019756">
    <property type="entry name" value="Pept_S26A_signal_pept_1_Ser-AS"/>
</dbReference>
<dbReference type="EC" id="3.4.21.89" evidence="3 8"/>
<feature type="active site" evidence="7">
    <location>
        <position position="92"/>
    </location>
</feature>
<feature type="transmembrane region" description="Helical" evidence="8">
    <location>
        <begin position="7"/>
        <end position="28"/>
    </location>
</feature>
<dbReference type="GO" id="GO:0016020">
    <property type="term" value="C:membrane"/>
    <property type="evidence" value="ECO:0007669"/>
    <property type="project" value="UniProtKB-SubCell"/>
</dbReference>
<dbReference type="CDD" id="cd06530">
    <property type="entry name" value="S26_SPase_I"/>
    <property type="match status" value="1"/>
</dbReference>